<keyword evidence="4 8" id="KW-1133">Transmembrane helix</keyword>
<feature type="transmembrane region" description="Helical" evidence="8">
    <location>
        <begin position="65"/>
        <end position="81"/>
    </location>
</feature>
<dbReference type="SMART" id="SM00044">
    <property type="entry name" value="CYCc"/>
    <property type="match status" value="1"/>
</dbReference>
<dbReference type="SUPFAM" id="SSF55073">
    <property type="entry name" value="Nucleotide cyclase"/>
    <property type="match status" value="1"/>
</dbReference>
<keyword evidence="2 8" id="KW-0812">Transmembrane</keyword>
<keyword evidence="3" id="KW-0547">Nucleotide-binding</keyword>
<comment type="similarity">
    <text evidence="7">Belongs to the adenylyl cyclase class-4/guanylyl cyclase family.</text>
</comment>
<evidence type="ECO:0000256" key="4">
    <source>
        <dbReference type="ARBA" id="ARBA00022989"/>
    </source>
</evidence>
<protein>
    <recommendedName>
        <fullName evidence="9">Guanylate cyclase domain-containing protein</fullName>
    </recommendedName>
</protein>
<dbReference type="EMBL" id="AP027272">
    <property type="protein sequence ID" value="BDX06155.1"/>
    <property type="molecule type" value="Genomic_DNA"/>
</dbReference>
<evidence type="ECO:0000256" key="8">
    <source>
        <dbReference type="SAM" id="Phobius"/>
    </source>
</evidence>
<evidence type="ECO:0000313" key="10">
    <source>
        <dbReference type="EMBL" id="BDX06155.1"/>
    </source>
</evidence>
<evidence type="ECO:0000259" key="9">
    <source>
        <dbReference type="PROSITE" id="PS50125"/>
    </source>
</evidence>
<feature type="transmembrane region" description="Helical" evidence="8">
    <location>
        <begin position="93"/>
        <end position="112"/>
    </location>
</feature>
<dbReference type="PROSITE" id="PS50125">
    <property type="entry name" value="GUANYLATE_CYCLASE_2"/>
    <property type="match status" value="1"/>
</dbReference>
<dbReference type="GO" id="GO:0009190">
    <property type="term" value="P:cyclic nucleotide biosynthetic process"/>
    <property type="evidence" value="ECO:0007669"/>
    <property type="project" value="InterPro"/>
</dbReference>
<dbReference type="GO" id="GO:0004016">
    <property type="term" value="F:adenylate cyclase activity"/>
    <property type="evidence" value="ECO:0007669"/>
    <property type="project" value="UniProtKB-ARBA"/>
</dbReference>
<evidence type="ECO:0000256" key="7">
    <source>
        <dbReference type="RuleBase" id="RU000405"/>
    </source>
</evidence>
<dbReference type="PROSITE" id="PS00452">
    <property type="entry name" value="GUANYLATE_CYCLASE_1"/>
    <property type="match status" value="1"/>
</dbReference>
<dbReference type="Gene3D" id="3.30.70.1230">
    <property type="entry name" value="Nucleotide cyclase"/>
    <property type="match status" value="1"/>
</dbReference>
<dbReference type="InterPro" id="IPR050401">
    <property type="entry name" value="Cyclic_nucleotide_synthase"/>
</dbReference>
<evidence type="ECO:0000313" key="11">
    <source>
        <dbReference type="Proteomes" id="UP001333710"/>
    </source>
</evidence>
<proteinExistence type="inferred from homology"/>
<dbReference type="InterPro" id="IPR001054">
    <property type="entry name" value="A/G_cyclase"/>
</dbReference>
<evidence type="ECO:0000256" key="5">
    <source>
        <dbReference type="ARBA" id="ARBA00023136"/>
    </source>
</evidence>
<feature type="domain" description="Guanylate cyclase" evidence="9">
    <location>
        <begin position="243"/>
        <end position="370"/>
    </location>
</feature>
<reference evidence="10" key="1">
    <citation type="submission" date="2023-01" db="EMBL/GenBank/DDBJ databases">
        <title>Complete genome sequence of Planctobacterium marinum strain Dej080120_11.</title>
        <authorList>
            <person name="Ueki S."/>
            <person name="Maruyama F."/>
        </authorList>
    </citation>
    <scope>NUCLEOTIDE SEQUENCE</scope>
    <source>
        <strain evidence="10">Dej080120_11</strain>
    </source>
</reference>
<organism evidence="10 11">
    <name type="scientific">Planctobacterium marinum</name>
    <dbReference type="NCBI Taxonomy" id="1631968"/>
    <lineage>
        <taxon>Bacteria</taxon>
        <taxon>Pseudomonadati</taxon>
        <taxon>Pseudomonadota</taxon>
        <taxon>Gammaproteobacteria</taxon>
        <taxon>Alteromonadales</taxon>
        <taxon>Alteromonadaceae</taxon>
        <taxon>Planctobacterium</taxon>
    </lineage>
</organism>
<evidence type="ECO:0000256" key="1">
    <source>
        <dbReference type="ARBA" id="ARBA00004370"/>
    </source>
</evidence>
<feature type="transmembrane region" description="Helical" evidence="8">
    <location>
        <begin position="180"/>
        <end position="198"/>
    </location>
</feature>
<evidence type="ECO:0000256" key="2">
    <source>
        <dbReference type="ARBA" id="ARBA00022692"/>
    </source>
</evidence>
<feature type="transmembrane region" description="Helical" evidence="8">
    <location>
        <begin position="141"/>
        <end position="160"/>
    </location>
</feature>
<gene>
    <name evidence="10" type="ORF">MACH26_16760</name>
</gene>
<dbReference type="PANTHER" id="PTHR11920">
    <property type="entry name" value="GUANYLYL CYCLASE"/>
    <property type="match status" value="1"/>
</dbReference>
<feature type="transmembrane region" description="Helical" evidence="8">
    <location>
        <begin position="40"/>
        <end position="59"/>
    </location>
</feature>
<name>A0AA48KU71_9ALTE</name>
<dbReference type="PANTHER" id="PTHR11920:SF335">
    <property type="entry name" value="GUANYLATE CYCLASE"/>
    <property type="match status" value="1"/>
</dbReference>
<dbReference type="Proteomes" id="UP001333710">
    <property type="component" value="Chromosome"/>
</dbReference>
<sequence>MVIDHYRWNDVFTHLFRQLIFSGVKQYQAEQYQSIRMSNILSLVASAMLILQLPMHLFFASAESFNQVVLILIHITLFSLIPQLNRANRYCTARLLLILIYSSYIGLTSFNYGFETPIHHFFLIAMFATPFLHFDLKPREILYMMLWFLLAFMFWESVLINHQLTTDKNLNTAIIAQSDILSFAISCFLVAYFIYTSLKASWYRIRKEQFKTEALLLNILPRQIAQRLDKQEKPIADYFENVTILFADIEGFSQLTRELPADELVNLLNQLFSRFDKLTRKFKLEKIKTIGDQYMAVSGVPLSYHRHALSSCQCAIRMQEEFILWTKEHQLNVGLRIGINSGPVVAGVIGIHKFSYDLWGESVNLASRMESQGAAGKIQVTEATYNEVKGELIFDYHDTIEVKGMGPQNVYWLREPYSV</sequence>
<dbReference type="Pfam" id="PF00211">
    <property type="entry name" value="Guanylate_cyc"/>
    <property type="match status" value="1"/>
</dbReference>
<keyword evidence="6 7" id="KW-0456">Lyase</keyword>
<dbReference type="GO" id="GO:0016020">
    <property type="term" value="C:membrane"/>
    <property type="evidence" value="ECO:0007669"/>
    <property type="project" value="UniProtKB-SubCell"/>
</dbReference>
<dbReference type="GO" id="GO:0000166">
    <property type="term" value="F:nucleotide binding"/>
    <property type="evidence" value="ECO:0007669"/>
    <property type="project" value="UniProtKB-KW"/>
</dbReference>
<dbReference type="InterPro" id="IPR029787">
    <property type="entry name" value="Nucleotide_cyclase"/>
</dbReference>
<comment type="subcellular location">
    <subcellularLocation>
        <location evidence="1">Membrane</location>
    </subcellularLocation>
</comment>
<evidence type="ECO:0000256" key="3">
    <source>
        <dbReference type="ARBA" id="ARBA00022741"/>
    </source>
</evidence>
<dbReference type="AlphaFoldDB" id="A0AA48KU71"/>
<accession>A0AA48KU71</accession>
<dbReference type="InterPro" id="IPR018297">
    <property type="entry name" value="A/G_cyclase_CS"/>
</dbReference>
<evidence type="ECO:0000256" key="6">
    <source>
        <dbReference type="ARBA" id="ARBA00023239"/>
    </source>
</evidence>
<keyword evidence="11" id="KW-1185">Reference proteome</keyword>
<dbReference type="CDD" id="cd07302">
    <property type="entry name" value="CHD"/>
    <property type="match status" value="1"/>
</dbReference>
<dbReference type="KEGG" id="pmaw:MACH26_16760"/>
<dbReference type="GO" id="GO:0035556">
    <property type="term" value="P:intracellular signal transduction"/>
    <property type="evidence" value="ECO:0007669"/>
    <property type="project" value="InterPro"/>
</dbReference>
<keyword evidence="5 8" id="KW-0472">Membrane</keyword>